<feature type="chain" id="PRO_5020847982" evidence="10">
    <location>
        <begin position="25"/>
        <end position="910"/>
    </location>
</feature>
<feature type="signal peptide" evidence="10">
    <location>
        <begin position="1"/>
        <end position="24"/>
    </location>
</feature>
<dbReference type="PROSITE" id="PS52016">
    <property type="entry name" value="TONB_DEPENDENT_REC_3"/>
    <property type="match status" value="1"/>
</dbReference>
<reference evidence="13 14" key="1">
    <citation type="submission" date="2019-04" db="EMBL/GenBank/DDBJ databases">
        <title>Altererythrobacter aquimixticola sp. nov., isolated from sediment of junction between the ocean and a freshwater spring.</title>
        <authorList>
            <person name="Yoon J.-H."/>
        </authorList>
    </citation>
    <scope>NUCLEOTIDE SEQUENCE [LARGE SCALE GENOMIC DNA]</scope>
    <source>
        <strain evidence="13 14">SSKS-13</strain>
    </source>
</reference>
<evidence type="ECO:0000256" key="9">
    <source>
        <dbReference type="RuleBase" id="RU003357"/>
    </source>
</evidence>
<dbReference type="PANTHER" id="PTHR40980:SF3">
    <property type="entry name" value="TONB-DEPENDENT RECEPTOR-LIKE BETA-BARREL DOMAIN-CONTAINING PROTEIN"/>
    <property type="match status" value="1"/>
</dbReference>
<dbReference type="SUPFAM" id="SSF56935">
    <property type="entry name" value="Porins"/>
    <property type="match status" value="1"/>
</dbReference>
<dbReference type="InterPro" id="IPR037066">
    <property type="entry name" value="Plug_dom_sf"/>
</dbReference>
<dbReference type="Pfam" id="PF00593">
    <property type="entry name" value="TonB_dep_Rec_b-barrel"/>
    <property type="match status" value="1"/>
</dbReference>
<dbReference type="Pfam" id="PF07715">
    <property type="entry name" value="Plug"/>
    <property type="match status" value="1"/>
</dbReference>
<keyword evidence="7 8" id="KW-0998">Cell outer membrane</keyword>
<comment type="similarity">
    <text evidence="8 9">Belongs to the TonB-dependent receptor family.</text>
</comment>
<evidence type="ECO:0000259" key="12">
    <source>
        <dbReference type="Pfam" id="PF07715"/>
    </source>
</evidence>
<dbReference type="InterPro" id="IPR012910">
    <property type="entry name" value="Plug_dom"/>
</dbReference>
<evidence type="ECO:0000256" key="10">
    <source>
        <dbReference type="SAM" id="SignalP"/>
    </source>
</evidence>
<evidence type="ECO:0000256" key="4">
    <source>
        <dbReference type="ARBA" id="ARBA00022692"/>
    </source>
</evidence>
<dbReference type="Proteomes" id="UP000309389">
    <property type="component" value="Unassembled WGS sequence"/>
</dbReference>
<dbReference type="OrthoDB" id="5476657at2"/>
<name>A0A4T3F4K5_9SPHN</name>
<keyword evidence="14" id="KW-1185">Reference proteome</keyword>
<dbReference type="CDD" id="cd01347">
    <property type="entry name" value="ligand_gated_channel"/>
    <property type="match status" value="1"/>
</dbReference>
<evidence type="ECO:0000256" key="5">
    <source>
        <dbReference type="ARBA" id="ARBA00023077"/>
    </source>
</evidence>
<comment type="caution">
    <text evidence="13">The sequence shown here is derived from an EMBL/GenBank/DDBJ whole genome shotgun (WGS) entry which is preliminary data.</text>
</comment>
<accession>A0A4T3F4K5</accession>
<dbReference type="PANTHER" id="PTHR40980">
    <property type="entry name" value="PLUG DOMAIN-CONTAINING PROTEIN"/>
    <property type="match status" value="1"/>
</dbReference>
<keyword evidence="4 8" id="KW-0812">Transmembrane</keyword>
<dbReference type="NCBIfam" id="TIGR01782">
    <property type="entry name" value="TonB-Xanth-Caul"/>
    <property type="match status" value="1"/>
</dbReference>
<keyword evidence="3 8" id="KW-1134">Transmembrane beta strand</keyword>
<sequence length="910" mass="100248">MRYFKGASLVAIALHTGFGSVAYANEAEDESAYAADQAVAGGTIVVTGYKDSLNRAEEIKKETTGTRETILAEDIAAFPEHNLADALQRIPGITITREAGEGRQIQLRGLGPDFTQVTLNGMEALATTSSAMDSRGSVSRTRGFDYNIFASELFNRVDVYKTYSAELDEGGLAGTVALTTARPFDYDGFQAAFSAQGVANDNVDTIGKRFAALISNNWGDFGLLASVAYSRRDVSETGYDTVRWRRVDSQNADISALPQATQDLIEDKQLWFPRGARPIIFDSDTERLGATIALQWQPTDGLRLGIDGLYGELNANRDEFHIQHATGTSTGMGCYQLFGEIECASVTELEFNSQNHVTYYSLLNTTLASESKVEDADSTIEQLVFNADWQLSDSFHMSGLAGREETTFIDNSAKVYMVTRGDMTLDFTQGFTGLNTYHFDTLDPTRYTYSDLDIWQPQIENRFDTAKLDFDYSFDPLIALRFGASFKRYRNEYSVVENENINKAGFNDGSVDGTVDPDVTFVSDATGAEWLSVDVLEVYRRMGIERYLPEPDRKHVVIEETMAGYALFDLQDIPLGQGSLRSNIGVRYYDTQITSEGHVGDTPVSIERSYDGFLPTLNLAWDVTDELVLRASAGKNLTRVALGSLNVAGRVNSDASSGGDLTISAGNPDLRPMKSWNFELGAEYYFPEGGYLSAAFFYKDITDIVGSSSVDVRYGDTGYPLSLLGDVDGAGNPQTADTIFQFNRPANVNDSTVKGFEVGLRHDFDFLPAPFDKLGIIANYTYADGETLYENVGGTGLAEYKGFPGLSNHTANVTLYYEAERWGMRVSTAYRSGYISQVQSGNTDENERGFHGSNFVDFTSHYAITDNLKANLSVLNITDEAVEQYSDTADRLYGTTTSGRTYMLRLGYTF</sequence>
<keyword evidence="2 8" id="KW-0813">Transport</keyword>
<dbReference type="Gene3D" id="2.170.130.10">
    <property type="entry name" value="TonB-dependent receptor, plug domain"/>
    <property type="match status" value="1"/>
</dbReference>
<evidence type="ECO:0000256" key="7">
    <source>
        <dbReference type="ARBA" id="ARBA00023237"/>
    </source>
</evidence>
<dbReference type="InterPro" id="IPR000531">
    <property type="entry name" value="Beta-barrel_TonB"/>
</dbReference>
<keyword evidence="6 8" id="KW-0472">Membrane</keyword>
<gene>
    <name evidence="13" type="ORF">E5222_04530</name>
</gene>
<dbReference type="Gene3D" id="2.40.170.20">
    <property type="entry name" value="TonB-dependent receptor, beta-barrel domain"/>
    <property type="match status" value="1"/>
</dbReference>
<evidence type="ECO:0000256" key="6">
    <source>
        <dbReference type="ARBA" id="ARBA00023136"/>
    </source>
</evidence>
<evidence type="ECO:0000313" key="14">
    <source>
        <dbReference type="Proteomes" id="UP000309389"/>
    </source>
</evidence>
<keyword evidence="13" id="KW-0675">Receptor</keyword>
<evidence type="ECO:0000256" key="8">
    <source>
        <dbReference type="PROSITE-ProRule" id="PRU01360"/>
    </source>
</evidence>
<proteinExistence type="inferred from homology"/>
<evidence type="ECO:0000256" key="2">
    <source>
        <dbReference type="ARBA" id="ARBA00022448"/>
    </source>
</evidence>
<dbReference type="GO" id="GO:0009279">
    <property type="term" value="C:cell outer membrane"/>
    <property type="evidence" value="ECO:0007669"/>
    <property type="project" value="UniProtKB-SubCell"/>
</dbReference>
<comment type="subcellular location">
    <subcellularLocation>
        <location evidence="1 8">Cell outer membrane</location>
        <topology evidence="1 8">Multi-pass membrane protein</topology>
    </subcellularLocation>
</comment>
<dbReference type="InterPro" id="IPR039426">
    <property type="entry name" value="TonB-dep_rcpt-like"/>
</dbReference>
<dbReference type="EMBL" id="SSHH01000001">
    <property type="protein sequence ID" value="TIX51721.1"/>
    <property type="molecule type" value="Genomic_DNA"/>
</dbReference>
<evidence type="ECO:0000313" key="13">
    <source>
        <dbReference type="EMBL" id="TIX51721.1"/>
    </source>
</evidence>
<evidence type="ECO:0000259" key="11">
    <source>
        <dbReference type="Pfam" id="PF00593"/>
    </source>
</evidence>
<keyword evidence="5 9" id="KW-0798">TonB box</keyword>
<protein>
    <submittedName>
        <fullName evidence="13">TonB-dependent receptor</fullName>
    </submittedName>
</protein>
<dbReference type="InterPro" id="IPR010104">
    <property type="entry name" value="TonB_rcpt_bac"/>
</dbReference>
<evidence type="ECO:0000256" key="3">
    <source>
        <dbReference type="ARBA" id="ARBA00022452"/>
    </source>
</evidence>
<organism evidence="13 14">
    <name type="scientific">Alteraurantiacibacter aquimixticola</name>
    <dbReference type="NCBI Taxonomy" id="2489173"/>
    <lineage>
        <taxon>Bacteria</taxon>
        <taxon>Pseudomonadati</taxon>
        <taxon>Pseudomonadota</taxon>
        <taxon>Alphaproteobacteria</taxon>
        <taxon>Sphingomonadales</taxon>
        <taxon>Erythrobacteraceae</taxon>
        <taxon>Alteraurantiacibacter</taxon>
    </lineage>
</organism>
<dbReference type="AlphaFoldDB" id="A0A4T3F4K5"/>
<feature type="domain" description="TonB-dependent receptor-like beta-barrel" evidence="11">
    <location>
        <begin position="422"/>
        <end position="877"/>
    </location>
</feature>
<evidence type="ECO:0000256" key="1">
    <source>
        <dbReference type="ARBA" id="ARBA00004571"/>
    </source>
</evidence>
<feature type="domain" description="TonB-dependent receptor plug" evidence="12">
    <location>
        <begin position="60"/>
        <end position="175"/>
    </location>
</feature>
<keyword evidence="10" id="KW-0732">Signal</keyword>
<dbReference type="InterPro" id="IPR036942">
    <property type="entry name" value="Beta-barrel_TonB_sf"/>
</dbReference>